<evidence type="ECO:0000313" key="3">
    <source>
        <dbReference type="WBParaSite" id="ECPE_0001846301-mRNA-1"/>
    </source>
</evidence>
<evidence type="ECO:0000313" key="1">
    <source>
        <dbReference type="EMBL" id="VDP96314.1"/>
    </source>
</evidence>
<keyword evidence="2" id="KW-1185">Reference proteome</keyword>
<proteinExistence type="predicted"/>
<sequence length="145" mass="15813">MKPYQVEILTFQRSSKSTSYADLLNSPGSLTDQSSRLYISGAGSGTATNNGTPGINVMQISDRLELCLGSKMERDPLIRGYMSTSVPRVELILKTAVLNNSQFGEPATNKPVASDSVNSNLAIEYSFVTGMRAFIPYLTRIHLCQ</sequence>
<evidence type="ECO:0000313" key="2">
    <source>
        <dbReference type="Proteomes" id="UP000272942"/>
    </source>
</evidence>
<organism evidence="3">
    <name type="scientific">Echinostoma caproni</name>
    <dbReference type="NCBI Taxonomy" id="27848"/>
    <lineage>
        <taxon>Eukaryota</taxon>
        <taxon>Metazoa</taxon>
        <taxon>Spiralia</taxon>
        <taxon>Lophotrochozoa</taxon>
        <taxon>Platyhelminthes</taxon>
        <taxon>Trematoda</taxon>
        <taxon>Digenea</taxon>
        <taxon>Plagiorchiida</taxon>
        <taxon>Echinostomata</taxon>
        <taxon>Echinostomatoidea</taxon>
        <taxon>Echinostomatidae</taxon>
        <taxon>Echinostoma</taxon>
    </lineage>
</organism>
<name>A0A183BGS8_9TREM</name>
<gene>
    <name evidence="1" type="ORF">ECPE_LOCUS18413</name>
</gene>
<dbReference type="Proteomes" id="UP000272942">
    <property type="component" value="Unassembled WGS sequence"/>
</dbReference>
<protein>
    <submittedName>
        <fullName evidence="3">GMC_OxRdtase_N domain-containing protein</fullName>
    </submittedName>
</protein>
<reference evidence="1 2" key="2">
    <citation type="submission" date="2018-11" db="EMBL/GenBank/DDBJ databases">
        <authorList>
            <consortium name="Pathogen Informatics"/>
        </authorList>
    </citation>
    <scope>NUCLEOTIDE SEQUENCE [LARGE SCALE GENOMIC DNA]</scope>
    <source>
        <strain evidence="1 2">Egypt</strain>
    </source>
</reference>
<dbReference type="AlphaFoldDB" id="A0A183BGS8"/>
<accession>A0A183BGS8</accession>
<reference evidence="3" key="1">
    <citation type="submission" date="2016-06" db="UniProtKB">
        <authorList>
            <consortium name="WormBaseParasite"/>
        </authorList>
    </citation>
    <scope>IDENTIFICATION</scope>
</reference>
<dbReference type="WBParaSite" id="ECPE_0001846301-mRNA-1">
    <property type="protein sequence ID" value="ECPE_0001846301-mRNA-1"/>
    <property type="gene ID" value="ECPE_0001846301"/>
</dbReference>
<dbReference type="EMBL" id="UZAN01078400">
    <property type="protein sequence ID" value="VDP96314.1"/>
    <property type="molecule type" value="Genomic_DNA"/>
</dbReference>